<dbReference type="OrthoDB" id="422720at2759"/>
<evidence type="ECO:0000256" key="1">
    <source>
        <dbReference type="ARBA" id="ARBA00005429"/>
    </source>
</evidence>
<dbReference type="GO" id="GO:0005525">
    <property type="term" value="F:GTP binding"/>
    <property type="evidence" value="ECO:0007669"/>
    <property type="project" value="InterPro"/>
</dbReference>
<dbReference type="InterPro" id="IPR027417">
    <property type="entry name" value="P-loop_NTPase"/>
</dbReference>
<feature type="region of interest" description="Disordered" evidence="2">
    <location>
        <begin position="1"/>
        <end position="24"/>
    </location>
</feature>
<evidence type="ECO:0000256" key="2">
    <source>
        <dbReference type="SAM" id="MobiDB-lite"/>
    </source>
</evidence>
<evidence type="ECO:0000259" key="3">
    <source>
        <dbReference type="PROSITE" id="PS51716"/>
    </source>
</evidence>
<dbReference type="PANTHER" id="PTHR14143:SF1">
    <property type="entry name" value="IRG-TYPE G DOMAIN-CONTAINING PROTEIN"/>
    <property type="match status" value="1"/>
</dbReference>
<gene>
    <name evidence="5" type="ORF">P167DRAFT_491692</name>
    <name evidence="4" type="ORF">P167DRAFT_495116</name>
</gene>
<organism evidence="4 6">
    <name type="scientific">Morchella conica CCBAS932</name>
    <dbReference type="NCBI Taxonomy" id="1392247"/>
    <lineage>
        <taxon>Eukaryota</taxon>
        <taxon>Fungi</taxon>
        <taxon>Dikarya</taxon>
        <taxon>Ascomycota</taxon>
        <taxon>Pezizomycotina</taxon>
        <taxon>Pezizomycetes</taxon>
        <taxon>Pezizales</taxon>
        <taxon>Morchellaceae</taxon>
        <taxon>Morchella</taxon>
    </lineage>
</organism>
<dbReference type="PROSITE" id="PS51716">
    <property type="entry name" value="G_IRG"/>
    <property type="match status" value="1"/>
</dbReference>
<accession>A0A3N4KHR6</accession>
<dbReference type="Pfam" id="PF05049">
    <property type="entry name" value="IIGP"/>
    <property type="match status" value="1"/>
</dbReference>
<dbReference type="InterPro" id="IPR007743">
    <property type="entry name" value="Immunity-related_GTPase-like"/>
</dbReference>
<dbReference type="SUPFAM" id="SSF52540">
    <property type="entry name" value="P-loop containing nucleoside triphosphate hydrolases"/>
    <property type="match status" value="1"/>
</dbReference>
<evidence type="ECO:0000313" key="6">
    <source>
        <dbReference type="Proteomes" id="UP000277580"/>
    </source>
</evidence>
<feature type="domain" description="IRG-type G" evidence="3">
    <location>
        <begin position="48"/>
        <end position="241"/>
    </location>
</feature>
<dbReference type="GO" id="GO:0016020">
    <property type="term" value="C:membrane"/>
    <property type="evidence" value="ECO:0007669"/>
    <property type="project" value="InterPro"/>
</dbReference>
<dbReference type="PANTHER" id="PTHR14143">
    <property type="entry name" value="INTERFERON-INDUCIBLE GTPASE FAMILY MEMBER"/>
    <property type="match status" value="1"/>
</dbReference>
<dbReference type="InterPro" id="IPR030385">
    <property type="entry name" value="G_IRG_dom"/>
</dbReference>
<evidence type="ECO:0000313" key="4">
    <source>
        <dbReference type="EMBL" id="RPB07901.1"/>
    </source>
</evidence>
<keyword evidence="6" id="KW-1185">Reference proteome</keyword>
<evidence type="ECO:0000313" key="5">
    <source>
        <dbReference type="EMBL" id="RPB10084.1"/>
    </source>
</evidence>
<protein>
    <recommendedName>
        <fullName evidence="3">IRG-type G domain-containing protein</fullName>
    </recommendedName>
</protein>
<comment type="similarity">
    <text evidence="1">Belongs to the TRAFAC class dynamin-like GTPase superfamily. IRG family.</text>
</comment>
<dbReference type="EMBL" id="ML119146">
    <property type="protein sequence ID" value="RPB10084.1"/>
    <property type="molecule type" value="Genomic_DNA"/>
</dbReference>
<feature type="compositionally biased region" description="Basic and acidic residues" evidence="2">
    <location>
        <begin position="1"/>
        <end position="18"/>
    </location>
</feature>
<dbReference type="Gene3D" id="3.40.50.300">
    <property type="entry name" value="P-loop containing nucleotide triphosphate hydrolases"/>
    <property type="match status" value="1"/>
</dbReference>
<name>A0A3N4KHR6_9PEZI</name>
<dbReference type="AlphaFoldDB" id="A0A3N4KHR6"/>
<dbReference type="Proteomes" id="UP000277580">
    <property type="component" value="Unassembled WGS sequence"/>
</dbReference>
<proteinExistence type="inferred from homology"/>
<dbReference type="STRING" id="1392247.A0A3N4KHR6"/>
<sequence length="241" mass="27630">MEKEQKEAKDQRDKKKQQEAGSAVFGPLLWPTRAEFQDAMQRTQYDRNNFHFAIVGRAGSGKSSLINAFRNLRNKDPGAAKAGTTETTLEIGRYPDPGTAPPRQWMVWYDVPGAGTQRIPHHDYFVRQGLFVFDLVVLAIGDRFEEIDVRIIEDCARFQIPTFIVRSKADMHILNSMKEYGGYVRVEDNPALYAKCRDDFILETQRTVSEGLARQKLPDQEVYIVSRDVLQRTYNGALQRL</sequence>
<feature type="non-terminal residue" evidence="4">
    <location>
        <position position="241"/>
    </location>
</feature>
<dbReference type="EMBL" id="ML119173">
    <property type="protein sequence ID" value="RPB07901.1"/>
    <property type="molecule type" value="Genomic_DNA"/>
</dbReference>
<reference evidence="4 6" key="1">
    <citation type="journal article" date="2018" name="Nat. Ecol. Evol.">
        <title>Pezizomycetes genomes reveal the molecular basis of ectomycorrhizal truffle lifestyle.</title>
        <authorList>
            <person name="Murat C."/>
            <person name="Payen T."/>
            <person name="Noel B."/>
            <person name="Kuo A."/>
            <person name="Morin E."/>
            <person name="Chen J."/>
            <person name="Kohler A."/>
            <person name="Krizsan K."/>
            <person name="Balestrini R."/>
            <person name="Da Silva C."/>
            <person name="Montanini B."/>
            <person name="Hainaut M."/>
            <person name="Levati E."/>
            <person name="Barry K.W."/>
            <person name="Belfiori B."/>
            <person name="Cichocki N."/>
            <person name="Clum A."/>
            <person name="Dockter R.B."/>
            <person name="Fauchery L."/>
            <person name="Guy J."/>
            <person name="Iotti M."/>
            <person name="Le Tacon F."/>
            <person name="Lindquist E.A."/>
            <person name="Lipzen A."/>
            <person name="Malagnac F."/>
            <person name="Mello A."/>
            <person name="Molinier V."/>
            <person name="Miyauchi S."/>
            <person name="Poulain J."/>
            <person name="Riccioni C."/>
            <person name="Rubini A."/>
            <person name="Sitrit Y."/>
            <person name="Splivallo R."/>
            <person name="Traeger S."/>
            <person name="Wang M."/>
            <person name="Zifcakova L."/>
            <person name="Wipf D."/>
            <person name="Zambonelli A."/>
            <person name="Paolocci F."/>
            <person name="Nowrousian M."/>
            <person name="Ottonello S."/>
            <person name="Baldrian P."/>
            <person name="Spatafora J.W."/>
            <person name="Henrissat B."/>
            <person name="Nagy L.G."/>
            <person name="Aury J.M."/>
            <person name="Wincker P."/>
            <person name="Grigoriev I.V."/>
            <person name="Bonfante P."/>
            <person name="Martin F.M."/>
        </authorList>
    </citation>
    <scope>NUCLEOTIDE SEQUENCE [LARGE SCALE GENOMIC DNA]</scope>
    <source>
        <strain evidence="4 6">CCBAS932</strain>
    </source>
</reference>